<organism evidence="1 2">
    <name type="scientific">Pedobacter psychrophilus</name>
    <dbReference type="NCBI Taxonomy" id="1826909"/>
    <lineage>
        <taxon>Bacteria</taxon>
        <taxon>Pseudomonadati</taxon>
        <taxon>Bacteroidota</taxon>
        <taxon>Sphingobacteriia</taxon>
        <taxon>Sphingobacteriales</taxon>
        <taxon>Sphingobacteriaceae</taxon>
        <taxon>Pedobacter</taxon>
    </lineage>
</organism>
<proteinExistence type="predicted"/>
<dbReference type="Gene3D" id="2.130.10.10">
    <property type="entry name" value="YVTN repeat-like/Quinoprotein amine dehydrogenase"/>
    <property type="match status" value="2"/>
</dbReference>
<dbReference type="InterPro" id="IPR015943">
    <property type="entry name" value="WD40/YVTN_repeat-like_dom_sf"/>
</dbReference>
<evidence type="ECO:0000313" key="1">
    <source>
        <dbReference type="EMBL" id="OAQ39558.1"/>
    </source>
</evidence>
<dbReference type="CDD" id="cd15482">
    <property type="entry name" value="Sialidase_non-viral"/>
    <property type="match status" value="1"/>
</dbReference>
<comment type="caution">
    <text evidence="1">The sequence shown here is derived from an EMBL/GenBank/DDBJ whole genome shotgun (WGS) entry which is preliminary data.</text>
</comment>
<dbReference type="AlphaFoldDB" id="A0A179DF07"/>
<protein>
    <recommendedName>
        <fullName evidence="3">Photosynthesis system II assembly factor Ycf48/Hcf136-like domain-containing protein</fullName>
    </recommendedName>
</protein>
<dbReference type="EMBL" id="LWHJ01000027">
    <property type="protein sequence ID" value="OAQ39558.1"/>
    <property type="molecule type" value="Genomic_DNA"/>
</dbReference>
<dbReference type="STRING" id="1826909.A5893_08155"/>
<dbReference type="Pfam" id="PF02012">
    <property type="entry name" value="BNR"/>
    <property type="match status" value="1"/>
</dbReference>
<dbReference type="SUPFAM" id="SSF110296">
    <property type="entry name" value="Oligoxyloglucan reducing end-specific cellobiohydrolase"/>
    <property type="match status" value="1"/>
</dbReference>
<dbReference type="Proteomes" id="UP000078459">
    <property type="component" value="Unassembled WGS sequence"/>
</dbReference>
<accession>A0A179DF07</accession>
<reference evidence="1 2" key="1">
    <citation type="submission" date="2016-04" db="EMBL/GenBank/DDBJ databases">
        <authorList>
            <person name="Evans L.H."/>
            <person name="Alamgir A."/>
            <person name="Owens N."/>
            <person name="Weber N.D."/>
            <person name="Virtaneva K."/>
            <person name="Barbian K."/>
            <person name="Babar A."/>
            <person name="Rosenke K."/>
        </authorList>
    </citation>
    <scope>NUCLEOTIDE SEQUENCE [LARGE SCALE GENOMIC DNA]</scope>
    <source>
        <strain evidence="1 2">CCM 8644</strain>
    </source>
</reference>
<dbReference type="InterPro" id="IPR002860">
    <property type="entry name" value="BNR_rpt"/>
</dbReference>
<reference evidence="1 2" key="2">
    <citation type="submission" date="2016-06" db="EMBL/GenBank/DDBJ databases">
        <title>Pedobacter psychrophilus sp. nov., isolated from Antarctic fragmentary rock.</title>
        <authorList>
            <person name="Svec P."/>
        </authorList>
    </citation>
    <scope>NUCLEOTIDE SEQUENCE [LARGE SCALE GENOMIC DNA]</scope>
    <source>
        <strain evidence="1 2">CCM 8644</strain>
    </source>
</reference>
<name>A0A179DF07_9SPHI</name>
<keyword evidence="2" id="KW-1185">Reference proteome</keyword>
<gene>
    <name evidence="1" type="ORF">A5893_08155</name>
</gene>
<sequence>MKRLLVFVPAILLLMFVLNSFVPKEKEAVKKIKSERVNIVLKSTDGGQTWQDFKQVLPEIKHYSAVKGDGVIISTSQDGIKRSTDNGEHWQWIIKEGEVGIAVERIEGGFAALSYSTATKSRRIHISLDNGETWKAIDEGLRPSSLISSIKQVGKYLICGHPDGIFHSADQGKTWNRVLRGVNNNEFLFDIYKWNSPFQEPKYVFRIYESENILYATAVPAGC</sequence>
<evidence type="ECO:0000313" key="2">
    <source>
        <dbReference type="Proteomes" id="UP000078459"/>
    </source>
</evidence>
<evidence type="ECO:0008006" key="3">
    <source>
        <dbReference type="Google" id="ProtNLM"/>
    </source>
</evidence>